<dbReference type="Proteomes" id="UP000006718">
    <property type="component" value="Unassembled WGS sequence"/>
</dbReference>
<evidence type="ECO:0000256" key="15">
    <source>
        <dbReference type="SAM" id="Phobius"/>
    </source>
</evidence>
<keyword evidence="17" id="KW-1185">Reference proteome</keyword>
<evidence type="ECO:0000256" key="13">
    <source>
        <dbReference type="ARBA" id="ARBA00045827"/>
    </source>
</evidence>
<evidence type="ECO:0000256" key="5">
    <source>
        <dbReference type="ARBA" id="ARBA00023136"/>
    </source>
</evidence>
<evidence type="ECO:0000256" key="11">
    <source>
        <dbReference type="ARBA" id="ARBA00042320"/>
    </source>
</evidence>
<dbReference type="AlphaFoldDB" id="A0A5F7ZH43"/>
<name>A0A5F7ZH43_MACMU</name>
<evidence type="ECO:0000256" key="9">
    <source>
        <dbReference type="ARBA" id="ARBA00036810"/>
    </source>
</evidence>
<comment type="function">
    <text evidence="13">Scramblase that mediates the translocation of glucosaminylphosphatidylinositol (alpha-D-GlcN-(1-6)-(1,2-diacyl-sn-glycero-3-phospho)-1D-myo-inositol, GlcN-PI) across the endoplasmic reticulum (ER) membrane, from the cytosolic leaflet to the luminal leaflet of the ER membrane, where it participates in the biosynthesis of glycosylphosphatidylinositol (GPI). GPI is a lipid glycoconjugate involved in post-translational modification of proteins. Can also translocate 1,2-diacyl-sn-glycero-3-phospho-(1D-myo-inositol) (phosphatidylinositol or PI), as well as several other phospholipids (1,2-diacyl-sn-glycero-3-phosphocholine, 1,2-diacyl-sn-glycero-3-phosphoethanolamine), and N-acetylglucosaminylphosphatidylinositol (GlcNAc-PI) in vitro.</text>
</comment>
<evidence type="ECO:0000256" key="2">
    <source>
        <dbReference type="ARBA" id="ARBA00009310"/>
    </source>
</evidence>
<accession>A0A5F7ZH43</accession>
<keyword evidence="5 15" id="KW-0472">Membrane</keyword>
<proteinExistence type="inferred from homology"/>
<evidence type="ECO:0000313" key="16">
    <source>
        <dbReference type="Ensembl" id="ENSMMUP00000063940.1"/>
    </source>
</evidence>
<sequence length="127" mass="14603">MQEMGLLFFFHFSWYSWLINSFVNGVYAFGFLFMLPQLFVNYKVRWCVLPAARPPSPVLPAADLCLSLLFQLKSVAHLPWKAFTYKVSVTVGEESPLTEQSMSEGVFQPQHYRGSLCPECICSRPFH</sequence>
<evidence type="ECO:0000256" key="7">
    <source>
        <dbReference type="ARBA" id="ARBA00024631"/>
    </source>
</evidence>
<evidence type="ECO:0000256" key="12">
    <source>
        <dbReference type="ARBA" id="ARBA00043155"/>
    </source>
</evidence>
<evidence type="ECO:0000256" key="4">
    <source>
        <dbReference type="ARBA" id="ARBA00022989"/>
    </source>
</evidence>
<evidence type="ECO:0000256" key="6">
    <source>
        <dbReference type="ARBA" id="ARBA00024615"/>
    </source>
</evidence>
<dbReference type="PANTHER" id="PTHR21347">
    <property type="entry name" value="CLEFT LIP AND PALATE ASSOCIATED TRANSMEMBRANE PROTEIN-RELATED"/>
    <property type="match status" value="1"/>
</dbReference>
<evidence type="ECO:0000313" key="17">
    <source>
        <dbReference type="Proteomes" id="UP000006718"/>
    </source>
</evidence>
<dbReference type="STRING" id="9544.ENSMMUP00000063940"/>
<keyword evidence="3 15" id="KW-0812">Transmembrane</keyword>
<comment type="catalytic activity">
    <reaction evidence="14">
        <text>a 6-(alpha-D-glucosaminyl)-1-(1,2-diacyl-sn-glycero-3-phospho)-1D-myo-inositol(in) = a 6-(alpha-D-glucosaminyl)-1-(1,2-diacyl-sn-glycero-3-phospho)-1D-myo-inositol(out)</text>
        <dbReference type="Rhea" id="RHEA:71491"/>
        <dbReference type="ChEBI" id="CHEBI:57997"/>
    </reaction>
</comment>
<organism evidence="16 17">
    <name type="scientific">Macaca mulatta</name>
    <name type="common">Rhesus macaque</name>
    <dbReference type="NCBI Taxonomy" id="9544"/>
    <lineage>
        <taxon>Eukaryota</taxon>
        <taxon>Metazoa</taxon>
        <taxon>Chordata</taxon>
        <taxon>Craniata</taxon>
        <taxon>Vertebrata</taxon>
        <taxon>Euteleostomi</taxon>
        <taxon>Mammalia</taxon>
        <taxon>Eutheria</taxon>
        <taxon>Euarchontoglires</taxon>
        <taxon>Primates</taxon>
        <taxon>Haplorrhini</taxon>
        <taxon>Catarrhini</taxon>
        <taxon>Cercopithecidae</taxon>
        <taxon>Cercopithecinae</taxon>
        <taxon>Macaca</taxon>
    </lineage>
</organism>
<reference evidence="16" key="3">
    <citation type="submission" date="2025-09" db="UniProtKB">
        <authorList>
            <consortium name="Ensembl"/>
        </authorList>
    </citation>
    <scope>IDENTIFICATION</scope>
    <source>
        <strain evidence="16">17573</strain>
    </source>
</reference>
<reference evidence="16" key="1">
    <citation type="submission" date="2019-01" db="EMBL/GenBank/DDBJ databases">
        <authorList>
            <person name="Graves T."/>
            <person name="Eichler E.E."/>
            <person name="Wilson R.K."/>
        </authorList>
    </citation>
    <scope>NUCLEOTIDE SEQUENCE [LARGE SCALE GENOMIC DNA]</scope>
    <source>
        <strain evidence="16">17573</strain>
    </source>
</reference>
<comment type="catalytic activity">
    <reaction evidence="9">
        <text>6-(alpha-D-glucosaminyl)-(1-octadecanoyl,2-(9Z)-octadecenoyl-sn-glycero-3-phospho)-1D-myo-inositol(in) = 6-(alpha-D-glucosaminyl)-(1-octadecanoyl,2-(9Z)-octadecenoyl-sn-glycero-3-phospho)-1D-myo-inositol(out)</text>
        <dbReference type="Rhea" id="RHEA:71495"/>
        <dbReference type="ChEBI" id="CHEBI:190691"/>
    </reaction>
</comment>
<dbReference type="InParanoid" id="A0A5F7ZH43"/>
<feature type="transmembrane region" description="Helical" evidence="15">
    <location>
        <begin position="12"/>
        <end position="35"/>
    </location>
</feature>
<dbReference type="InterPro" id="IPR008429">
    <property type="entry name" value="CLPTM1"/>
</dbReference>
<dbReference type="Bgee" id="ENSMMUG00000065152">
    <property type="expression patterns" value="Expressed in colon and 17 other cell types or tissues"/>
</dbReference>
<dbReference type="Ensembl" id="ENSMMUT00000083966.1">
    <property type="protein sequence ID" value="ENSMMUP00000063940.1"/>
    <property type="gene ID" value="ENSMMUG00000065152.1"/>
</dbReference>
<keyword evidence="4 15" id="KW-1133">Transmembrane helix</keyword>
<evidence type="ECO:0000256" key="8">
    <source>
        <dbReference type="ARBA" id="ARBA00035895"/>
    </source>
</evidence>
<evidence type="ECO:0000256" key="14">
    <source>
        <dbReference type="ARBA" id="ARBA00093208"/>
    </source>
</evidence>
<reference evidence="16" key="2">
    <citation type="submission" date="2025-08" db="UniProtKB">
        <authorList>
            <consortium name="Ensembl"/>
        </authorList>
    </citation>
    <scope>IDENTIFICATION</scope>
    <source>
        <strain evidence="16">17573</strain>
    </source>
</reference>
<dbReference type="GO" id="GO:0016020">
    <property type="term" value="C:membrane"/>
    <property type="evidence" value="ECO:0007669"/>
    <property type="project" value="UniProtKB-SubCell"/>
</dbReference>
<comment type="similarity">
    <text evidence="2">Belongs to the CLPTM1 family.</text>
</comment>
<evidence type="ECO:0000256" key="10">
    <source>
        <dbReference type="ARBA" id="ARBA00040905"/>
    </source>
</evidence>
<evidence type="ECO:0000256" key="3">
    <source>
        <dbReference type="ARBA" id="ARBA00022692"/>
    </source>
</evidence>
<dbReference type="PANTHER" id="PTHR21347:SF0">
    <property type="entry name" value="LIPID SCRAMBLASE CLPTM1L"/>
    <property type="match status" value="1"/>
</dbReference>
<comment type="catalytic activity">
    <reaction evidence="8">
        <text>a 1,2-diacyl-sn-glycero-3-phospho-(1D-myo-inositol)(in) = a 1,2-diacyl-sn-glycero-3-phospho-(1D-myo-inositol)(out)</text>
        <dbReference type="Rhea" id="RHEA:38691"/>
        <dbReference type="ChEBI" id="CHEBI:57880"/>
    </reaction>
</comment>
<protein>
    <recommendedName>
        <fullName evidence="10">Lipid scramblase CLPTM1L</fullName>
    </recommendedName>
    <alternativeName>
        <fullName evidence="12">Cisplatin resistance-related protein 9</fullName>
    </alternativeName>
    <alternativeName>
        <fullName evidence="11">Cleft lip and palate transmembrane protein 1-like protein</fullName>
    </alternativeName>
</protein>
<dbReference type="VEuPathDB" id="HostDB:ENSMMUG00000065152"/>
<comment type="subcellular location">
    <subcellularLocation>
        <location evidence="1">Membrane</location>
        <topology evidence="1">Multi-pass membrane protein</topology>
    </subcellularLocation>
</comment>
<comment type="catalytic activity">
    <reaction evidence="7">
        <text>a 1,2-diacyl-sn-glycero-3-phosphocholine(in) = a 1,2-diacyl-sn-glycero-3-phosphocholine(out)</text>
        <dbReference type="Rhea" id="RHEA:38571"/>
        <dbReference type="ChEBI" id="CHEBI:57643"/>
    </reaction>
</comment>
<evidence type="ECO:0000256" key="1">
    <source>
        <dbReference type="ARBA" id="ARBA00004141"/>
    </source>
</evidence>
<comment type="catalytic activity">
    <reaction evidence="6">
        <text>a 1,2-diacyl-sn-glycero-3-phosphoethanolamine(in) = a 1,2-diacyl-sn-glycero-3-phosphoethanolamine(out)</text>
        <dbReference type="Rhea" id="RHEA:38895"/>
        <dbReference type="ChEBI" id="CHEBI:64612"/>
    </reaction>
</comment>